<protein>
    <submittedName>
        <fullName evidence="10">MFS transporter</fullName>
    </submittedName>
</protein>
<feature type="transmembrane region" description="Helical" evidence="8">
    <location>
        <begin position="171"/>
        <end position="195"/>
    </location>
</feature>
<keyword evidence="11" id="KW-1185">Reference proteome</keyword>
<feature type="region of interest" description="Disordered" evidence="7">
    <location>
        <begin position="514"/>
        <end position="551"/>
    </location>
</feature>
<dbReference type="PANTHER" id="PTHR42718">
    <property type="entry name" value="MAJOR FACILITATOR SUPERFAMILY MULTIDRUG TRANSPORTER MFSC"/>
    <property type="match status" value="1"/>
</dbReference>
<keyword evidence="3" id="KW-1003">Cell membrane</keyword>
<keyword evidence="6 8" id="KW-0472">Membrane</keyword>
<comment type="caution">
    <text evidence="10">The sequence shown here is derived from an EMBL/GenBank/DDBJ whole genome shotgun (WGS) entry which is preliminary data.</text>
</comment>
<dbReference type="CDD" id="cd17321">
    <property type="entry name" value="MFS_MMR_MDR_like"/>
    <property type="match status" value="1"/>
</dbReference>
<dbReference type="PANTHER" id="PTHR42718:SF47">
    <property type="entry name" value="METHYL VIOLOGEN RESISTANCE PROTEIN SMVA"/>
    <property type="match status" value="1"/>
</dbReference>
<dbReference type="Gene3D" id="1.20.1250.20">
    <property type="entry name" value="MFS general substrate transporter like domains"/>
    <property type="match status" value="1"/>
</dbReference>
<organism evidence="10 11">
    <name type="scientific">Sinosporangium siamense</name>
    <dbReference type="NCBI Taxonomy" id="1367973"/>
    <lineage>
        <taxon>Bacteria</taxon>
        <taxon>Bacillati</taxon>
        <taxon>Actinomycetota</taxon>
        <taxon>Actinomycetes</taxon>
        <taxon>Streptosporangiales</taxon>
        <taxon>Streptosporangiaceae</taxon>
        <taxon>Sinosporangium</taxon>
    </lineage>
</organism>
<feature type="transmembrane region" description="Helical" evidence="8">
    <location>
        <begin position="112"/>
        <end position="133"/>
    </location>
</feature>
<proteinExistence type="predicted"/>
<evidence type="ECO:0000256" key="5">
    <source>
        <dbReference type="ARBA" id="ARBA00022989"/>
    </source>
</evidence>
<feature type="transmembrane region" description="Helical" evidence="8">
    <location>
        <begin position="20"/>
        <end position="43"/>
    </location>
</feature>
<feature type="transmembrane region" description="Helical" evidence="8">
    <location>
        <begin position="274"/>
        <end position="300"/>
    </location>
</feature>
<feature type="transmembrane region" description="Helical" evidence="8">
    <location>
        <begin position="145"/>
        <end position="165"/>
    </location>
</feature>
<dbReference type="InterPro" id="IPR011701">
    <property type="entry name" value="MFS"/>
</dbReference>
<sequence length="551" mass="56008">MKPVLDPTGGPPLSKARRWAVLATACLAVLLIGIDGTVLHLAIPSLTEALEPSSTQLLWIADVYGFVLAGLLITMGNLGDLIGRKKLLIIGVVGFGLASLVTAYAPNAESLVAARALLGVAGATIMPSTLSIIRNVFTDPRERTTAIGLWSSVSAGGIAAGPLIGGVLLDHFWWGSVFLMNVPIMVIVLVVAIVTLPESRNPRPGPIDLQSVAYSIVGIVGLIYAIKETAHHGIGQADVVVAGLVGLIALVAFTRRQARLAHPLIDVRLFKIRAFSASVAGDMIAIFAMVGALFFLSLYLQFVLGWSPLQAGLAQLPVAVTSVIGGLIASRLVGRWGRARVVATGLGTASVGLAVLVRLGASDGYPVILTALILIGIGVSISFTVTADTILATAPKERAGAAASIAETAYELGAALGIAILGSMLGGLYRAGLNLPGGVPAPVAAAVQDSIGTATHAAAAVPGAAGQALRDAVNSAYAGAVNGTAIICAVLVAAVAIAALFTLRGVPTVIEEAGMPQNDQDGEYGRGPVVVSLGEPEGPGGHVRSTSRPSK</sequence>
<dbReference type="GO" id="GO:0005886">
    <property type="term" value="C:plasma membrane"/>
    <property type="evidence" value="ECO:0007669"/>
    <property type="project" value="UniProtKB-SubCell"/>
</dbReference>
<dbReference type="PRINTS" id="PR01036">
    <property type="entry name" value="TCRTETB"/>
</dbReference>
<evidence type="ECO:0000256" key="3">
    <source>
        <dbReference type="ARBA" id="ARBA00022475"/>
    </source>
</evidence>
<dbReference type="RefSeq" id="WP_204030683.1">
    <property type="nucleotide sequence ID" value="NZ_BOOW01000037.1"/>
</dbReference>
<dbReference type="GO" id="GO:0022857">
    <property type="term" value="F:transmembrane transporter activity"/>
    <property type="evidence" value="ECO:0007669"/>
    <property type="project" value="InterPro"/>
</dbReference>
<feature type="transmembrane region" description="Helical" evidence="8">
    <location>
        <begin position="341"/>
        <end position="361"/>
    </location>
</feature>
<feature type="transmembrane region" description="Helical" evidence="8">
    <location>
        <begin position="412"/>
        <end position="432"/>
    </location>
</feature>
<evidence type="ECO:0000256" key="2">
    <source>
        <dbReference type="ARBA" id="ARBA00022448"/>
    </source>
</evidence>
<dbReference type="InterPro" id="IPR020846">
    <property type="entry name" value="MFS_dom"/>
</dbReference>
<evidence type="ECO:0000313" key="10">
    <source>
        <dbReference type="EMBL" id="GII95634.1"/>
    </source>
</evidence>
<dbReference type="Gene3D" id="1.20.1720.10">
    <property type="entry name" value="Multidrug resistance protein D"/>
    <property type="match status" value="1"/>
</dbReference>
<keyword evidence="2" id="KW-0813">Transport</keyword>
<keyword evidence="4 8" id="KW-0812">Transmembrane</keyword>
<feature type="transmembrane region" description="Helical" evidence="8">
    <location>
        <begin position="232"/>
        <end position="253"/>
    </location>
</feature>
<evidence type="ECO:0000256" key="7">
    <source>
        <dbReference type="SAM" id="MobiDB-lite"/>
    </source>
</evidence>
<evidence type="ECO:0000259" key="9">
    <source>
        <dbReference type="PROSITE" id="PS50850"/>
    </source>
</evidence>
<comment type="subcellular location">
    <subcellularLocation>
        <location evidence="1">Cell membrane</location>
        <topology evidence="1">Multi-pass membrane protein</topology>
    </subcellularLocation>
</comment>
<evidence type="ECO:0000256" key="1">
    <source>
        <dbReference type="ARBA" id="ARBA00004651"/>
    </source>
</evidence>
<feature type="transmembrane region" description="Helical" evidence="8">
    <location>
        <begin position="87"/>
        <end position="106"/>
    </location>
</feature>
<gene>
    <name evidence="10" type="ORF">Ssi02_58650</name>
</gene>
<feature type="transmembrane region" description="Helical" evidence="8">
    <location>
        <begin position="476"/>
        <end position="501"/>
    </location>
</feature>
<evidence type="ECO:0000256" key="6">
    <source>
        <dbReference type="ARBA" id="ARBA00023136"/>
    </source>
</evidence>
<dbReference type="SUPFAM" id="SSF103473">
    <property type="entry name" value="MFS general substrate transporter"/>
    <property type="match status" value="1"/>
</dbReference>
<dbReference type="Proteomes" id="UP000606172">
    <property type="component" value="Unassembled WGS sequence"/>
</dbReference>
<dbReference type="InterPro" id="IPR036259">
    <property type="entry name" value="MFS_trans_sf"/>
</dbReference>
<accession>A0A919RP76</accession>
<keyword evidence="5 8" id="KW-1133">Transmembrane helix</keyword>
<feature type="transmembrane region" description="Helical" evidence="8">
    <location>
        <begin position="207"/>
        <end position="226"/>
    </location>
</feature>
<feature type="transmembrane region" description="Helical" evidence="8">
    <location>
        <begin position="312"/>
        <end position="329"/>
    </location>
</feature>
<reference evidence="10" key="1">
    <citation type="submission" date="2021-01" db="EMBL/GenBank/DDBJ databases">
        <title>Whole genome shotgun sequence of Sinosporangium siamense NBRC 109515.</title>
        <authorList>
            <person name="Komaki H."/>
            <person name="Tamura T."/>
        </authorList>
    </citation>
    <scope>NUCLEOTIDE SEQUENCE</scope>
    <source>
        <strain evidence="10">NBRC 109515</strain>
    </source>
</reference>
<evidence type="ECO:0000313" key="11">
    <source>
        <dbReference type="Proteomes" id="UP000606172"/>
    </source>
</evidence>
<dbReference type="PROSITE" id="PS50850">
    <property type="entry name" value="MFS"/>
    <property type="match status" value="1"/>
</dbReference>
<feature type="transmembrane region" description="Helical" evidence="8">
    <location>
        <begin position="55"/>
        <end position="75"/>
    </location>
</feature>
<feature type="transmembrane region" description="Helical" evidence="8">
    <location>
        <begin position="367"/>
        <end position="391"/>
    </location>
</feature>
<dbReference type="EMBL" id="BOOW01000037">
    <property type="protein sequence ID" value="GII95634.1"/>
    <property type="molecule type" value="Genomic_DNA"/>
</dbReference>
<dbReference type="Pfam" id="PF07690">
    <property type="entry name" value="MFS_1"/>
    <property type="match status" value="1"/>
</dbReference>
<evidence type="ECO:0000256" key="8">
    <source>
        <dbReference type="SAM" id="Phobius"/>
    </source>
</evidence>
<feature type="domain" description="Major facilitator superfamily (MFS) profile" evidence="9">
    <location>
        <begin position="21"/>
        <end position="507"/>
    </location>
</feature>
<evidence type="ECO:0000256" key="4">
    <source>
        <dbReference type="ARBA" id="ARBA00022692"/>
    </source>
</evidence>
<name>A0A919RP76_9ACTN</name>
<dbReference type="AlphaFoldDB" id="A0A919RP76"/>